<comment type="caution">
    <text evidence="8">The sequence shown here is derived from an EMBL/GenBank/DDBJ whole genome shotgun (WGS) entry which is preliminary data.</text>
</comment>
<dbReference type="InterPro" id="IPR001733">
    <property type="entry name" value="Peptidase_S26B"/>
</dbReference>
<dbReference type="NCBIfam" id="TIGR02228">
    <property type="entry name" value="sigpep_I_arch"/>
    <property type="match status" value="1"/>
</dbReference>
<dbReference type="EMBL" id="LGFO01000151">
    <property type="protein sequence ID" value="KUK36162.1"/>
    <property type="molecule type" value="Genomic_DNA"/>
</dbReference>
<evidence type="ECO:0000256" key="6">
    <source>
        <dbReference type="SAM" id="Phobius"/>
    </source>
</evidence>
<keyword evidence="3 6" id="KW-1133">Transmembrane helix</keyword>
<proteinExistence type="predicted"/>
<evidence type="ECO:0000256" key="2">
    <source>
        <dbReference type="ARBA" id="ARBA00022692"/>
    </source>
</evidence>
<feature type="domain" description="Peptidase S26" evidence="7">
    <location>
        <begin position="269"/>
        <end position="342"/>
    </location>
</feature>
<name>A0A101FFP1_9THEO</name>
<feature type="transmembrane region" description="Helical" evidence="6">
    <location>
        <begin position="38"/>
        <end position="58"/>
    </location>
</feature>
<evidence type="ECO:0000256" key="4">
    <source>
        <dbReference type="ARBA" id="ARBA00023136"/>
    </source>
</evidence>
<dbReference type="CDD" id="cd06530">
    <property type="entry name" value="S26_SPase_I"/>
    <property type="match status" value="1"/>
</dbReference>
<comment type="subcellular location">
    <subcellularLocation>
        <location evidence="1">Membrane</location>
    </subcellularLocation>
</comment>
<dbReference type="SUPFAM" id="SSF51306">
    <property type="entry name" value="LexA/Signal peptidase"/>
    <property type="match status" value="1"/>
</dbReference>
<evidence type="ECO:0000256" key="5">
    <source>
        <dbReference type="NCBIfam" id="TIGR02228"/>
    </source>
</evidence>
<dbReference type="PANTHER" id="PTHR10806:SF6">
    <property type="entry name" value="SIGNAL PEPTIDASE COMPLEX CATALYTIC SUBUNIT SEC11"/>
    <property type="match status" value="1"/>
</dbReference>
<evidence type="ECO:0000256" key="1">
    <source>
        <dbReference type="ARBA" id="ARBA00004370"/>
    </source>
</evidence>
<dbReference type="PANTHER" id="PTHR10806">
    <property type="entry name" value="SIGNAL PEPTIDASE COMPLEX CATALYTIC SUBUNIT SEC11"/>
    <property type="match status" value="1"/>
</dbReference>
<dbReference type="InterPro" id="IPR036286">
    <property type="entry name" value="LexA/Signal_pep-like_sf"/>
</dbReference>
<dbReference type="Proteomes" id="UP000053326">
    <property type="component" value="Unassembled WGS sequence"/>
</dbReference>
<evidence type="ECO:0000256" key="3">
    <source>
        <dbReference type="ARBA" id="ARBA00022989"/>
    </source>
</evidence>
<organism evidence="8 9">
    <name type="scientific">Thermacetogenium phaeum</name>
    <dbReference type="NCBI Taxonomy" id="85874"/>
    <lineage>
        <taxon>Bacteria</taxon>
        <taxon>Bacillati</taxon>
        <taxon>Bacillota</taxon>
        <taxon>Clostridia</taxon>
        <taxon>Thermoanaerobacterales</taxon>
        <taxon>Thermoanaerobacteraceae</taxon>
        <taxon>Thermacetogenium</taxon>
    </lineage>
</organism>
<evidence type="ECO:0000313" key="9">
    <source>
        <dbReference type="Proteomes" id="UP000053326"/>
    </source>
</evidence>
<dbReference type="Gene3D" id="2.10.109.10">
    <property type="entry name" value="Umud Fragment, subunit A"/>
    <property type="match status" value="1"/>
</dbReference>
<evidence type="ECO:0000259" key="7">
    <source>
        <dbReference type="Pfam" id="PF10502"/>
    </source>
</evidence>
<dbReference type="InterPro" id="IPR019533">
    <property type="entry name" value="Peptidase_S26"/>
</dbReference>
<dbReference type="AlphaFoldDB" id="A0A101FFP1"/>
<feature type="transmembrane region" description="Helical" evidence="6">
    <location>
        <begin position="12"/>
        <end position="32"/>
    </location>
</feature>
<evidence type="ECO:0000313" key="8">
    <source>
        <dbReference type="EMBL" id="KUK36162.1"/>
    </source>
</evidence>
<feature type="transmembrane region" description="Helical" evidence="6">
    <location>
        <begin position="111"/>
        <end position="132"/>
    </location>
</feature>
<reference evidence="9" key="1">
    <citation type="journal article" date="2015" name="MBio">
        <title>Genome-Resolved Metagenomic Analysis Reveals Roles for Candidate Phyla and Other Microbial Community Members in Biogeochemical Transformations in Oil Reservoirs.</title>
        <authorList>
            <person name="Hu P."/>
            <person name="Tom L."/>
            <person name="Singh A."/>
            <person name="Thomas B.C."/>
            <person name="Baker B.J."/>
            <person name="Piceno Y.M."/>
            <person name="Andersen G.L."/>
            <person name="Banfield J.F."/>
        </authorList>
    </citation>
    <scope>NUCLEOTIDE SEQUENCE [LARGE SCALE GENOMIC DNA]</scope>
</reference>
<dbReference type="GO" id="GO:0004252">
    <property type="term" value="F:serine-type endopeptidase activity"/>
    <property type="evidence" value="ECO:0007669"/>
    <property type="project" value="UniProtKB-UniRule"/>
</dbReference>
<dbReference type="GO" id="GO:0016020">
    <property type="term" value="C:membrane"/>
    <property type="evidence" value="ECO:0007669"/>
    <property type="project" value="UniProtKB-SubCell"/>
</dbReference>
<keyword evidence="2 6" id="KW-0812">Transmembrane</keyword>
<gene>
    <name evidence="8" type="ORF">XD66_1131</name>
</gene>
<dbReference type="Pfam" id="PF10502">
    <property type="entry name" value="Peptidase_S26"/>
    <property type="match status" value="1"/>
</dbReference>
<accession>A0A101FFP1</accession>
<protein>
    <recommendedName>
        <fullName evidence="5">Signal peptidase I</fullName>
        <ecNumber evidence="5">3.4.21.89</ecNumber>
    </recommendedName>
</protein>
<dbReference type="GO" id="GO:0009003">
    <property type="term" value="F:signal peptidase activity"/>
    <property type="evidence" value="ECO:0007669"/>
    <property type="project" value="UniProtKB-EC"/>
</dbReference>
<dbReference type="EC" id="3.4.21.89" evidence="5"/>
<feature type="transmembrane region" description="Helical" evidence="6">
    <location>
        <begin position="228"/>
        <end position="246"/>
    </location>
</feature>
<keyword evidence="4 6" id="KW-0472">Membrane</keyword>
<feature type="transmembrane region" description="Helical" evidence="6">
    <location>
        <begin position="188"/>
        <end position="208"/>
    </location>
</feature>
<feature type="transmembrane region" description="Helical" evidence="6">
    <location>
        <begin position="78"/>
        <end position="99"/>
    </location>
</feature>
<dbReference type="GO" id="GO:0006465">
    <property type="term" value="P:signal peptide processing"/>
    <property type="evidence" value="ECO:0007669"/>
    <property type="project" value="UniProtKB-UniRule"/>
</dbReference>
<feature type="transmembrane region" description="Helical" evidence="6">
    <location>
        <begin position="267"/>
        <end position="286"/>
    </location>
</feature>
<dbReference type="PRINTS" id="PR00728">
    <property type="entry name" value="SIGNALPTASE"/>
</dbReference>
<sequence>MIFSNGKLRLPPDWLLGCGLVCAVPLLFDFVLPRILPGFYGVYVAQPAVWLLVILYFLRLPRYRGVGKKRMLPVLIRLAGGIALFQIYLMVVAGFLSGFGKSPYSFTIRGILINLVYVASGLLGMELCRGWLLNRLLRRPAAFFPVLLALLSTVVDIPVKQIPDLGSTLETWTQFCGSTALPAAMEHILASFLAMWGGALPALVYRGLLEAFEWFCPVLPDLNWAMKALTGTVVPLVGLAIIQEYYASQLASRRRKRTTGEGMVRTAVFSVAAVITIWFSLGVFPVRPAVIYSGSMRPALEVGDIVIIARKNPDLLTVGDIIAYRVEGSPIPTIHRVIEVEGAGFDRKFITKGDDNDQPDEPVQPAQVKGKVVLVIPRLGWASIAARKLFI</sequence>